<dbReference type="AlphaFoldDB" id="A0A4R3P8Q3"/>
<organism evidence="1 4">
    <name type="scientific">Vibrio crassostreae</name>
    <dbReference type="NCBI Taxonomy" id="246167"/>
    <lineage>
        <taxon>Bacteria</taxon>
        <taxon>Pseudomonadati</taxon>
        <taxon>Pseudomonadota</taxon>
        <taxon>Gammaproteobacteria</taxon>
        <taxon>Vibrionales</taxon>
        <taxon>Vibrionaceae</taxon>
        <taxon>Vibrio</taxon>
    </lineage>
</organism>
<evidence type="ECO:0000313" key="1">
    <source>
        <dbReference type="EMBL" id="CDT00818.1"/>
    </source>
</evidence>
<dbReference type="GO" id="GO:0003677">
    <property type="term" value="F:DNA binding"/>
    <property type="evidence" value="ECO:0007669"/>
    <property type="project" value="InterPro"/>
</dbReference>
<dbReference type="RefSeq" id="WP_055318527.1">
    <property type="nucleotide sequence ID" value="NZ_CAWMQT010000154.1"/>
</dbReference>
<keyword evidence="3" id="KW-1185">Reference proteome</keyword>
<evidence type="ECO:0008006" key="5">
    <source>
        <dbReference type="Google" id="ProtNLM"/>
    </source>
</evidence>
<evidence type="ECO:0000313" key="4">
    <source>
        <dbReference type="Proteomes" id="UP000049495"/>
    </source>
</evidence>
<dbReference type="Proteomes" id="UP000049077">
    <property type="component" value="Unassembled WGS sequence"/>
</dbReference>
<sequence length="101" mass="11252">MTKIELAIVETINKSGLSNYEIAKNLNVSRSLVGRWAKTGKISVENLGGLCSLLGIDANQLLQIYSEDQYLSEVEQEIINLLKQSNKEKSVYLPAIRKLLS</sequence>
<protein>
    <recommendedName>
        <fullName evidence="5">HTH cro/C1-type domain-containing protein</fullName>
    </recommendedName>
</protein>
<gene>
    <name evidence="2" type="ORF">VCR4J5_670127</name>
    <name evidence="1" type="ORF">VCR5J5_1360104</name>
</gene>
<dbReference type="EMBL" id="CCJX01000154">
    <property type="protein sequence ID" value="CDT52817.1"/>
    <property type="molecule type" value="Genomic_DNA"/>
</dbReference>
<dbReference type="OrthoDB" id="5893746at2"/>
<reference evidence="4" key="2">
    <citation type="submission" date="2014-06" db="EMBL/GenBank/DDBJ databases">
        <authorList>
            <person name="Le Roux Frederique"/>
        </authorList>
    </citation>
    <scope>NUCLEOTIDE SEQUENCE [LARGE SCALE GENOMIC DNA]</scope>
    <source>
        <strain evidence="4">J5-5</strain>
    </source>
</reference>
<proteinExistence type="predicted"/>
<dbReference type="SUPFAM" id="SSF47413">
    <property type="entry name" value="lambda repressor-like DNA-binding domains"/>
    <property type="match status" value="1"/>
</dbReference>
<dbReference type="EMBL" id="CCJV01000042">
    <property type="protein sequence ID" value="CDT00818.1"/>
    <property type="molecule type" value="Genomic_DNA"/>
</dbReference>
<dbReference type="Proteomes" id="UP000049495">
    <property type="component" value="Unassembled WGS sequence"/>
</dbReference>
<accession>A0A4R3P8Q3</accession>
<reference evidence="1 3" key="1">
    <citation type="submission" date="2014-06" db="EMBL/GenBank/DDBJ databases">
        <authorList>
            <person name="Le Roux F."/>
        </authorList>
    </citation>
    <scope>NUCLEOTIDE SEQUENCE</scope>
    <source>
        <strain evidence="2 3">J5-4</strain>
        <strain evidence="1">J5-5</strain>
    </source>
</reference>
<name>A0A4R3P8Q3_9VIBR</name>
<evidence type="ECO:0000313" key="2">
    <source>
        <dbReference type="EMBL" id="CDT52817.1"/>
    </source>
</evidence>
<comment type="caution">
    <text evidence="1">The sequence shown here is derived from an EMBL/GenBank/DDBJ whole genome shotgun (WGS) entry which is preliminary data.</text>
</comment>
<evidence type="ECO:0000313" key="3">
    <source>
        <dbReference type="Proteomes" id="UP000049077"/>
    </source>
</evidence>
<dbReference type="InterPro" id="IPR010982">
    <property type="entry name" value="Lambda_DNA-bd_dom_sf"/>
</dbReference>
<dbReference type="Gene3D" id="1.10.260.40">
    <property type="entry name" value="lambda repressor-like DNA-binding domains"/>
    <property type="match status" value="1"/>
</dbReference>